<name>T0KX99_9MICR</name>
<reference evidence="1 2" key="1">
    <citation type="journal article" date="2013" name="BMC Genomics">
        <title>Genome sequencing and comparative genomics of honey bee microsporidia, Nosema apis reveal novel insights into host-parasite interactions.</title>
        <authorList>
            <person name="Chen Yp."/>
            <person name="Pettis J.S."/>
            <person name="Zhao Y."/>
            <person name="Liu X."/>
            <person name="Tallon L.J."/>
            <person name="Sadzewicz L.D."/>
            <person name="Li R."/>
            <person name="Zheng H."/>
            <person name="Huang S."/>
            <person name="Zhang X."/>
            <person name="Hamilton M.C."/>
            <person name="Pernal S.F."/>
            <person name="Melathopoulos A.P."/>
            <person name="Yan X."/>
            <person name="Evans J.D."/>
        </authorList>
    </citation>
    <scope>NUCLEOTIDE SEQUENCE [LARGE SCALE GENOMIC DNA]</scope>
    <source>
        <strain evidence="1 2">BRL 01</strain>
    </source>
</reference>
<organism evidence="1 2">
    <name type="scientific">Vairimorpha apis BRL 01</name>
    <dbReference type="NCBI Taxonomy" id="1037528"/>
    <lineage>
        <taxon>Eukaryota</taxon>
        <taxon>Fungi</taxon>
        <taxon>Fungi incertae sedis</taxon>
        <taxon>Microsporidia</taxon>
        <taxon>Nosematidae</taxon>
        <taxon>Vairimorpha</taxon>
    </lineage>
</organism>
<dbReference type="HOGENOM" id="CLU_1111670_0_0_1"/>
<proteinExistence type="predicted"/>
<dbReference type="EMBL" id="KE647341">
    <property type="protein sequence ID" value="EQB59992.1"/>
    <property type="molecule type" value="Genomic_DNA"/>
</dbReference>
<accession>T0KX99</accession>
<protein>
    <submittedName>
        <fullName evidence="1">Uncharacterized protein</fullName>
    </submittedName>
</protein>
<dbReference type="Proteomes" id="UP000053780">
    <property type="component" value="Unassembled WGS sequence"/>
</dbReference>
<sequence length="250" mass="30154">MSFSDDIIPYTLSLIKNQKTICCKDFIDNFLDVFDDLTVNLKIIDSNNNILSKNCYTLLFLYNSTYDCIKNFKQIYLYVITCQRIIFENKKILYFDISDNLLEKLNKQLNDYLNVLFKKGEIFNKFSQEEKLLELFRLAKCLYAFFNRSNFTNDQIFYLLHDEIDKIKDKLIKLSLILSLINIQRNMTKENFVPKITKLIIFTYALNMFKIKKYNERTDFLIFLLCLHKNKKVIPTNFRKFNYFFIQKLK</sequence>
<evidence type="ECO:0000313" key="1">
    <source>
        <dbReference type="EMBL" id="EQB59992.1"/>
    </source>
</evidence>
<dbReference type="VEuPathDB" id="MicrosporidiaDB:NAPIS_ORF02440"/>
<dbReference type="AlphaFoldDB" id="T0KX99"/>
<keyword evidence="2" id="KW-1185">Reference proteome</keyword>
<evidence type="ECO:0000313" key="2">
    <source>
        <dbReference type="Proteomes" id="UP000053780"/>
    </source>
</evidence>
<gene>
    <name evidence="1" type="ORF">NAPIS_ORF02440</name>
</gene>